<evidence type="ECO:0000256" key="6">
    <source>
        <dbReference type="ARBA" id="ARBA00023136"/>
    </source>
</evidence>
<keyword evidence="13" id="KW-1185">Reference proteome</keyword>
<keyword evidence="7" id="KW-0998">Cell outer membrane</keyword>
<dbReference type="InterPro" id="IPR010130">
    <property type="entry name" value="T1SS_OMP_TolC"/>
</dbReference>
<feature type="signal peptide" evidence="10">
    <location>
        <begin position="1"/>
        <end position="24"/>
    </location>
</feature>
<keyword evidence="3" id="KW-0813">Transport</keyword>
<dbReference type="Gene3D" id="1.20.1600.10">
    <property type="entry name" value="Outer membrane efflux proteins (OEP)"/>
    <property type="match status" value="1"/>
</dbReference>
<dbReference type="PANTHER" id="PTHR30026">
    <property type="entry name" value="OUTER MEMBRANE PROTEIN TOLC"/>
    <property type="match status" value="1"/>
</dbReference>
<evidence type="ECO:0000313" key="12">
    <source>
        <dbReference type="EMBL" id="TSE24334.1"/>
    </source>
</evidence>
<evidence type="ECO:0000256" key="7">
    <source>
        <dbReference type="ARBA" id="ARBA00023237"/>
    </source>
</evidence>
<accession>A0A554WL91</accession>
<feature type="domain" description="OmpA-like" evidence="11">
    <location>
        <begin position="516"/>
        <end position="633"/>
    </location>
</feature>
<feature type="chain" id="PRO_5021766013" evidence="10">
    <location>
        <begin position="25"/>
        <end position="637"/>
    </location>
</feature>
<sequence>MRTIPMLTAVAAAALALAAAPAAAQAPATPAVAAVANPAASGLPAPLIEAVRNAIVQNPEVQARWHAFTAADAQKDVAAAGWRPTVDLSVGIGRQHLVDPPGTPERRFNRSATTLTLNQVLFDGFFTRSEVQRLSYAKLTRYYELLEAAETIALEAVRAWVDVARYSALVQEAKANYVEHKLTAQQIEERAKAGVSRRVDMDQAAGRLALAESNLLTEIANLHDVSARYQRIMGVKPPATLPPLREGLRLAGLPGSMAEAMRQGLPNSPTINAAYENVRAQRQEIETRKAAYWPRVDFRIRQTWGNDINGVNGRTRDLTAEVIMNYNLYRGGADQARERQAVELHKQARDLQEKACRDVRQTLAIAYNDVVRLREQLGYLDQHRLSTEVAREAYRQQFDIGQRTLLDLLDTQNEYFEASRAYINAQYNELLAQARTLASMGRLTAALGVARPDQPSAAEAGQDRGELPPEELCPFDTPELFEIDKAKAVAEAPVRARPTPPAAPPPAPAAAPKPAAAPQTYTFQSDALFDFDKAELRADGKARLDELVAKIKATDLELAIAVGHTDSVGPEAYNERLSLRRAEAVKAYLVSKGIPADKIRTEGRGEREPIADNATREGRAKNRRVEVTIIETRRPAR</sequence>
<feature type="region of interest" description="Disordered" evidence="9">
    <location>
        <begin position="451"/>
        <end position="475"/>
    </location>
</feature>
<dbReference type="RefSeq" id="WP_185970642.1">
    <property type="nucleotide sequence ID" value="NZ_VJND01000013.1"/>
</dbReference>
<evidence type="ECO:0000256" key="9">
    <source>
        <dbReference type="SAM" id="MobiDB-lite"/>
    </source>
</evidence>
<dbReference type="AlphaFoldDB" id="A0A554WL91"/>
<dbReference type="PRINTS" id="PR01023">
    <property type="entry name" value="NAFLGMOTY"/>
</dbReference>
<dbReference type="EMBL" id="VJND01000013">
    <property type="protein sequence ID" value="TSE24334.1"/>
    <property type="molecule type" value="Genomic_DNA"/>
</dbReference>
<name>A0A554WL91_9BURK</name>
<dbReference type="SUPFAM" id="SSF56954">
    <property type="entry name" value="Outer membrane efflux proteins (OEP)"/>
    <property type="match status" value="1"/>
</dbReference>
<dbReference type="Pfam" id="PF00691">
    <property type="entry name" value="OmpA"/>
    <property type="match status" value="1"/>
</dbReference>
<dbReference type="PRINTS" id="PR01021">
    <property type="entry name" value="OMPADOMAIN"/>
</dbReference>
<evidence type="ECO:0000313" key="13">
    <source>
        <dbReference type="Proteomes" id="UP000320225"/>
    </source>
</evidence>
<proteinExistence type="inferred from homology"/>
<dbReference type="NCBIfam" id="TIGR01844">
    <property type="entry name" value="type_I_sec_TolC"/>
    <property type="match status" value="1"/>
</dbReference>
<protein>
    <submittedName>
        <fullName evidence="12">Outer membrane protein A</fullName>
    </submittedName>
</protein>
<dbReference type="Pfam" id="PF02321">
    <property type="entry name" value="OEP"/>
    <property type="match status" value="2"/>
</dbReference>
<feature type="region of interest" description="Disordered" evidence="9">
    <location>
        <begin position="491"/>
        <end position="518"/>
    </location>
</feature>
<evidence type="ECO:0000259" key="11">
    <source>
        <dbReference type="PROSITE" id="PS51123"/>
    </source>
</evidence>
<evidence type="ECO:0000256" key="5">
    <source>
        <dbReference type="ARBA" id="ARBA00022692"/>
    </source>
</evidence>
<evidence type="ECO:0000256" key="2">
    <source>
        <dbReference type="ARBA" id="ARBA00007613"/>
    </source>
</evidence>
<dbReference type="SUPFAM" id="SSF103088">
    <property type="entry name" value="OmpA-like"/>
    <property type="match status" value="1"/>
</dbReference>
<evidence type="ECO:0000256" key="4">
    <source>
        <dbReference type="ARBA" id="ARBA00022452"/>
    </source>
</evidence>
<organism evidence="12 13">
    <name type="scientific">Tepidimonas sediminis</name>
    <dbReference type="NCBI Taxonomy" id="2588941"/>
    <lineage>
        <taxon>Bacteria</taxon>
        <taxon>Pseudomonadati</taxon>
        <taxon>Pseudomonadota</taxon>
        <taxon>Betaproteobacteria</taxon>
        <taxon>Burkholderiales</taxon>
        <taxon>Tepidimonas</taxon>
    </lineage>
</organism>
<dbReference type="PANTHER" id="PTHR30026:SF22">
    <property type="entry name" value="OUTER MEMBRANE EFFLUX PROTEIN"/>
    <property type="match status" value="1"/>
</dbReference>
<dbReference type="GO" id="GO:0015562">
    <property type="term" value="F:efflux transmembrane transporter activity"/>
    <property type="evidence" value="ECO:0007669"/>
    <property type="project" value="InterPro"/>
</dbReference>
<dbReference type="GO" id="GO:0009279">
    <property type="term" value="C:cell outer membrane"/>
    <property type="evidence" value="ECO:0007669"/>
    <property type="project" value="UniProtKB-SubCell"/>
</dbReference>
<evidence type="ECO:0000256" key="10">
    <source>
        <dbReference type="SAM" id="SignalP"/>
    </source>
</evidence>
<keyword evidence="10" id="KW-0732">Signal</keyword>
<keyword evidence="5" id="KW-0812">Transmembrane</keyword>
<dbReference type="Proteomes" id="UP000320225">
    <property type="component" value="Unassembled WGS sequence"/>
</dbReference>
<comment type="subcellular location">
    <subcellularLocation>
        <location evidence="1">Cell outer membrane</location>
    </subcellularLocation>
</comment>
<dbReference type="InterPro" id="IPR006665">
    <property type="entry name" value="OmpA-like"/>
</dbReference>
<dbReference type="InterPro" id="IPR006664">
    <property type="entry name" value="OMP_bac"/>
</dbReference>
<comment type="similarity">
    <text evidence="2">Belongs to the outer membrane factor (OMF) (TC 1.B.17) family.</text>
</comment>
<evidence type="ECO:0000256" key="8">
    <source>
        <dbReference type="PROSITE-ProRule" id="PRU00473"/>
    </source>
</evidence>
<evidence type="ECO:0000256" key="1">
    <source>
        <dbReference type="ARBA" id="ARBA00004442"/>
    </source>
</evidence>
<dbReference type="Gene3D" id="3.30.1330.60">
    <property type="entry name" value="OmpA-like domain"/>
    <property type="match status" value="1"/>
</dbReference>
<reference evidence="12 13" key="1">
    <citation type="submission" date="2019-07" db="EMBL/GenBank/DDBJ databases">
        <title>Tepidimonas sediminis YIM 72259 draft genome.</title>
        <authorList>
            <person name="Da Costa M.S."/>
            <person name="Froufe H.J.C."/>
            <person name="Egas C."/>
            <person name="Albuquerque L."/>
        </authorList>
    </citation>
    <scope>NUCLEOTIDE SEQUENCE [LARGE SCALE GENOMIC DNA]</scope>
    <source>
        <strain evidence="12 13">YIM 72259</strain>
    </source>
</reference>
<keyword evidence="6 8" id="KW-0472">Membrane</keyword>
<feature type="compositionally biased region" description="Pro residues" evidence="9">
    <location>
        <begin position="498"/>
        <end position="511"/>
    </location>
</feature>
<gene>
    <name evidence="12" type="primary">ompA_2</name>
    <name evidence="12" type="ORF">Tsedi_01988</name>
</gene>
<dbReference type="PROSITE" id="PS51123">
    <property type="entry name" value="OMPA_2"/>
    <property type="match status" value="1"/>
</dbReference>
<dbReference type="InterPro" id="IPR003423">
    <property type="entry name" value="OMP_efflux"/>
</dbReference>
<dbReference type="CDD" id="cd07185">
    <property type="entry name" value="OmpA_C-like"/>
    <property type="match status" value="1"/>
</dbReference>
<dbReference type="GO" id="GO:0015288">
    <property type="term" value="F:porin activity"/>
    <property type="evidence" value="ECO:0007669"/>
    <property type="project" value="TreeGrafter"/>
</dbReference>
<dbReference type="GO" id="GO:1990281">
    <property type="term" value="C:efflux pump complex"/>
    <property type="evidence" value="ECO:0007669"/>
    <property type="project" value="TreeGrafter"/>
</dbReference>
<comment type="caution">
    <text evidence="12">The sequence shown here is derived from an EMBL/GenBank/DDBJ whole genome shotgun (WGS) entry which is preliminary data.</text>
</comment>
<keyword evidence="4" id="KW-1134">Transmembrane beta strand</keyword>
<evidence type="ECO:0000256" key="3">
    <source>
        <dbReference type="ARBA" id="ARBA00022448"/>
    </source>
</evidence>
<dbReference type="InterPro" id="IPR036737">
    <property type="entry name" value="OmpA-like_sf"/>
</dbReference>
<dbReference type="InterPro" id="IPR051906">
    <property type="entry name" value="TolC-like"/>
</dbReference>